<keyword evidence="2" id="KW-1185">Reference proteome</keyword>
<accession>A0A2H1EBA3</accession>
<evidence type="ECO:0000313" key="2">
    <source>
        <dbReference type="Proteomes" id="UP000231564"/>
    </source>
</evidence>
<dbReference type="KEGG" id="tmar:MARIT_2267"/>
<dbReference type="AlphaFoldDB" id="A0A2H1EBA3"/>
<dbReference type="EMBL" id="LT634361">
    <property type="protein sequence ID" value="SFZ83828.1"/>
    <property type="molecule type" value="Genomic_DNA"/>
</dbReference>
<reference evidence="1 2" key="1">
    <citation type="submission" date="2016-11" db="EMBL/GenBank/DDBJ databases">
        <authorList>
            <person name="Jaros S."/>
            <person name="Januszkiewicz K."/>
            <person name="Wedrychowicz H."/>
        </authorList>
    </citation>
    <scope>NUCLEOTIDE SEQUENCE [LARGE SCALE GENOMIC DNA]</scope>
    <source>
        <strain evidence="1">NCIMB 2154T</strain>
    </source>
</reference>
<proteinExistence type="predicted"/>
<dbReference type="Proteomes" id="UP000231564">
    <property type="component" value="Chromosome MARIT"/>
</dbReference>
<name>A0A2H1EBA3_9FLAO</name>
<sequence length="98" mass="12008">MYSVFTREKSTVQKTKLKSCTVFLREKKIGYRKRSSNLVACFYEKKKRCTEKVGEKIYTDKYSINEKRNYNMLCVMMLNIKENNFYYFCDRFFVYSFL</sequence>
<organism evidence="1 2">
    <name type="scientific">Tenacibaculum maritimum NCIMB 2154</name>
    <dbReference type="NCBI Taxonomy" id="1349785"/>
    <lineage>
        <taxon>Bacteria</taxon>
        <taxon>Pseudomonadati</taxon>
        <taxon>Bacteroidota</taxon>
        <taxon>Flavobacteriia</taxon>
        <taxon>Flavobacteriales</taxon>
        <taxon>Flavobacteriaceae</taxon>
        <taxon>Tenacibaculum</taxon>
    </lineage>
</organism>
<evidence type="ECO:0000313" key="1">
    <source>
        <dbReference type="EMBL" id="SFZ83828.1"/>
    </source>
</evidence>
<gene>
    <name evidence="1" type="ORF">MARIT_2267</name>
</gene>
<protein>
    <submittedName>
        <fullName evidence="1">Uncharacterized protein</fullName>
    </submittedName>
</protein>